<evidence type="ECO:0000313" key="8">
    <source>
        <dbReference type="EMBL" id="QHT35194.1"/>
    </source>
</evidence>
<keyword evidence="4" id="KW-0274">FAD</keyword>
<evidence type="ECO:0000256" key="3">
    <source>
        <dbReference type="ARBA" id="ARBA00022630"/>
    </source>
</evidence>
<evidence type="ECO:0000256" key="2">
    <source>
        <dbReference type="ARBA" id="ARBA00012512"/>
    </source>
</evidence>
<dbReference type="GO" id="GO:0005739">
    <property type="term" value="C:mitochondrion"/>
    <property type="evidence" value="ECO:0007669"/>
    <property type="project" value="TreeGrafter"/>
</dbReference>
<dbReference type="SUPFAM" id="SSF69000">
    <property type="entry name" value="FAD-dependent thiol oxidase"/>
    <property type="match status" value="1"/>
</dbReference>
<dbReference type="PANTHER" id="PTHR12645:SF0">
    <property type="entry name" value="FAD-LINKED SULFHYDRYL OXIDASE ALR"/>
    <property type="match status" value="1"/>
</dbReference>
<keyword evidence="3" id="KW-0285">Flavoprotein</keyword>
<evidence type="ECO:0000256" key="6">
    <source>
        <dbReference type="ARBA" id="ARBA00023157"/>
    </source>
</evidence>
<protein>
    <recommendedName>
        <fullName evidence="2">thiol oxidase</fullName>
        <ecNumber evidence="2">1.8.3.2</ecNumber>
    </recommendedName>
</protein>
<evidence type="ECO:0000256" key="1">
    <source>
        <dbReference type="ARBA" id="ARBA00001974"/>
    </source>
</evidence>
<evidence type="ECO:0000256" key="5">
    <source>
        <dbReference type="ARBA" id="ARBA00023002"/>
    </source>
</evidence>
<evidence type="ECO:0000256" key="4">
    <source>
        <dbReference type="ARBA" id="ARBA00022827"/>
    </source>
</evidence>
<dbReference type="PANTHER" id="PTHR12645">
    <property type="entry name" value="ALR/ERV"/>
    <property type="match status" value="1"/>
</dbReference>
<reference evidence="8" key="1">
    <citation type="journal article" date="2020" name="Nature">
        <title>Giant virus diversity and host interactions through global metagenomics.</title>
        <authorList>
            <person name="Schulz F."/>
            <person name="Roux S."/>
            <person name="Paez-Espino D."/>
            <person name="Jungbluth S."/>
            <person name="Walsh D.A."/>
            <person name="Denef V.J."/>
            <person name="McMahon K.D."/>
            <person name="Konstantinidis K.T."/>
            <person name="Eloe-Fadrosh E.A."/>
            <person name="Kyrpides N.C."/>
            <person name="Woyke T."/>
        </authorList>
    </citation>
    <scope>NUCLEOTIDE SEQUENCE</scope>
    <source>
        <strain evidence="8">GVMAG-M-3300009180-1</strain>
    </source>
</reference>
<dbReference type="InterPro" id="IPR036774">
    <property type="entry name" value="ERV/ALR_sulphydryl_oxid_sf"/>
</dbReference>
<dbReference type="InterPro" id="IPR039799">
    <property type="entry name" value="ALR/ERV"/>
</dbReference>
<proteinExistence type="predicted"/>
<dbReference type="AlphaFoldDB" id="A0A6C0F1D3"/>
<dbReference type="Pfam" id="PF04777">
    <property type="entry name" value="Evr1_Alr"/>
    <property type="match status" value="1"/>
</dbReference>
<keyword evidence="5" id="KW-0560">Oxidoreductase</keyword>
<dbReference type="PROSITE" id="PS51324">
    <property type="entry name" value="ERV_ALR"/>
    <property type="match status" value="1"/>
</dbReference>
<sequence length="181" mass="21526">MGKTRKNRVFSDTEYNSNDGMLTSVWGPSMWHYLHTMSFNYPVNPSSDDKHHYRDFVLSLRWTLPCGKCRKNLKINFQKLPLRMKHMESRLTFSKYVYDLHELINTMLNKDSGLTYDMVRERYEHFRSRCMKPVEVKPIEEKGCVEPLYEGEKAKCVLKIVPQTEKCDTFQIDNKCIKKNV</sequence>
<organism evidence="8">
    <name type="scientific">viral metagenome</name>
    <dbReference type="NCBI Taxonomy" id="1070528"/>
    <lineage>
        <taxon>unclassified sequences</taxon>
        <taxon>metagenomes</taxon>
        <taxon>organismal metagenomes</taxon>
    </lineage>
</organism>
<evidence type="ECO:0000259" key="7">
    <source>
        <dbReference type="PROSITE" id="PS51324"/>
    </source>
</evidence>
<accession>A0A6C0F1D3</accession>
<dbReference type="GO" id="GO:0016971">
    <property type="term" value="F:flavin-dependent sulfhydryl oxidase activity"/>
    <property type="evidence" value="ECO:0007669"/>
    <property type="project" value="InterPro"/>
</dbReference>
<keyword evidence="6" id="KW-1015">Disulfide bond</keyword>
<dbReference type="EC" id="1.8.3.2" evidence="2"/>
<dbReference type="InterPro" id="IPR017905">
    <property type="entry name" value="ERV/ALR_sulphydryl_oxidase"/>
</dbReference>
<feature type="domain" description="ERV/ALR sulfhydryl oxidase" evidence="7">
    <location>
        <begin position="16"/>
        <end position="123"/>
    </location>
</feature>
<name>A0A6C0F1D3_9ZZZZ</name>
<dbReference type="EMBL" id="MN739014">
    <property type="protein sequence ID" value="QHT35194.1"/>
    <property type="molecule type" value="Genomic_DNA"/>
</dbReference>
<dbReference type="GO" id="GO:0050660">
    <property type="term" value="F:flavin adenine dinucleotide binding"/>
    <property type="evidence" value="ECO:0007669"/>
    <property type="project" value="TreeGrafter"/>
</dbReference>
<comment type="cofactor">
    <cofactor evidence="1">
        <name>FAD</name>
        <dbReference type="ChEBI" id="CHEBI:57692"/>
    </cofactor>
</comment>
<dbReference type="Gene3D" id="1.20.120.310">
    <property type="entry name" value="ERV/ALR sulfhydryl oxidase domain"/>
    <property type="match status" value="1"/>
</dbReference>